<comment type="subcellular location">
    <subcellularLocation>
        <location evidence="13">Cell membrane</location>
        <topology evidence="13">Single-pass type I membrane protein</topology>
    </subcellularLocation>
    <subcellularLocation>
        <location evidence="1">Membrane</location>
        <topology evidence="1">Single-pass type I membrane protein</topology>
    </subcellularLocation>
</comment>
<dbReference type="InterPro" id="IPR036383">
    <property type="entry name" value="TSP1_rpt_sf"/>
</dbReference>
<dbReference type="SMART" id="SM00209">
    <property type="entry name" value="TSP1"/>
    <property type="match status" value="2"/>
</dbReference>
<dbReference type="Gene3D" id="2.60.220.30">
    <property type="match status" value="1"/>
</dbReference>
<dbReference type="PANTHER" id="PTHR12582">
    <property type="entry name" value="NETRIN RECEPTOR UNC5"/>
    <property type="match status" value="1"/>
</dbReference>
<dbReference type="PROSITE" id="PS51145">
    <property type="entry name" value="ZU5"/>
    <property type="match status" value="1"/>
</dbReference>
<dbReference type="SMART" id="SM00218">
    <property type="entry name" value="ZU5"/>
    <property type="match status" value="1"/>
</dbReference>
<dbReference type="InterPro" id="IPR000488">
    <property type="entry name" value="Death_dom"/>
</dbReference>
<dbReference type="InterPro" id="IPR013098">
    <property type="entry name" value="Ig_I-set"/>
</dbReference>
<keyword evidence="12 13" id="KW-0393">Immunoglobulin domain</keyword>
<dbReference type="Pfam" id="PF00531">
    <property type="entry name" value="Death"/>
    <property type="match status" value="1"/>
</dbReference>
<dbReference type="PROSITE" id="PS50835">
    <property type="entry name" value="IG_LIKE"/>
    <property type="match status" value="1"/>
</dbReference>
<sequence>MHRKTTPRRYRILNSLITYFVICGCLTASMPSSKDSMLLADSEEDVFSKFEDVSDELDGEEDIRISKSENPKYPHWNKLVDVDGSYPDNTDVFTGGKAPLAPAFHPDESLGHSGEAASPNGNSSSSSSGVNGGGKSVIAAGTLDEIFTGKLGASETGVTPIFLNEPESVYVVKNRPAILKCKAAHALQLHFKCSGSSQPPPSTHDKHVDPHTGVHLEEVTATIHRDLVDEYFGKGPFKCECHAWSSRGVVKSQAATVNIAYMRKQFVTSPTSLRVEVGTRAELYCEPPNGFPLPTVSWYKNNVPITENKDIGPTVSATGTLTFRQVTLQDMANYTCVAENIAGKRNSDSAVLIVYVNGGWNAWSSWRECKCPGKPAQGRKRARMCNNPIPMNGGAECTGPQVQKSVDCIPCPDETQIVNTEGFDMAPAVKRTGRWSAWSEWSSCSSECIQIRRRKCQTTGSGSSILVNDDDDDEDDEDDDDDDDDDVIATGMGIKLGGLSSAGLVGGLGNSGIGSSGSSASGSSSAIGPVLGGGVGTGVGGNGKALCSGKDIQTAECRGEYCQIGKDDFDWTLYLGLAFVTAVFVAFCTALICCARKGIRVNQHYNMTRTVMDPKYLPDISKKDMRMHIETANDNYDYASPGHRFLPPSHHGGCSISEHHYDVPNLSANYVNPIDDLSVDYLTDTPDTSTVDTSNSTYEVNAKIGGASAASKCSTYDQLNCSGGSLNLYQGEIMLYIPEHSIGKSMRKHVALMLVSDETSRVSIPNSDALLVCSTIVHCSPRNYSFLKPVILKIPHCLVDTQLWNVFIYYADNDHDDLNVNWRRIIAVGEETINTPVFVQLEAEHVYIMTEQLGRFVVVAEPKLLTASMQNSLKMRLIAFSQFTPSSTNCSLRIYIVKDFPNSRDICSSIESKLGGSFMGESEAFAFYLNCSNMNIRLRSSDADMWDTEHEVELHEQIIPYNHILSNNSVLHCEFIIKRNEQLYTSNELTVDFAQCSDNHHLYSEVHSFSISRPQQQQQQHQTSNSSQHTNSHHSPHSSLERQSTVTMDPHGNYVNEATLSLTTVHLPRDTKRRICAALDPPREDERDWRLLAKKLNTDRYIAYFATKPSPTEQILNLWECRASQNSHASHTIVELLMVLKDMERQDVLDIITETIGSLWI</sequence>
<organism evidence="18 19">
    <name type="scientific">Stomoxys calcitrans</name>
    <name type="common">Stable fly</name>
    <name type="synonym">Conops calcitrans</name>
    <dbReference type="NCBI Taxonomy" id="35570"/>
    <lineage>
        <taxon>Eukaryota</taxon>
        <taxon>Metazoa</taxon>
        <taxon>Ecdysozoa</taxon>
        <taxon>Arthropoda</taxon>
        <taxon>Hexapoda</taxon>
        <taxon>Insecta</taxon>
        <taxon>Pterygota</taxon>
        <taxon>Neoptera</taxon>
        <taxon>Endopterygota</taxon>
        <taxon>Diptera</taxon>
        <taxon>Brachycera</taxon>
        <taxon>Muscomorpha</taxon>
        <taxon>Muscoidea</taxon>
        <taxon>Muscidae</taxon>
        <taxon>Stomoxys</taxon>
    </lineage>
</organism>
<dbReference type="PROSITE" id="PS50092">
    <property type="entry name" value="TSP1"/>
    <property type="match status" value="2"/>
</dbReference>
<dbReference type="OrthoDB" id="5973910at2759"/>
<reference evidence="18" key="1">
    <citation type="submission" date="2020-05" db="UniProtKB">
        <authorList>
            <consortium name="EnsemblMetazoa"/>
        </authorList>
    </citation>
    <scope>IDENTIFICATION</scope>
    <source>
        <strain evidence="18">USDA</strain>
    </source>
</reference>
<dbReference type="InterPro" id="IPR003599">
    <property type="entry name" value="Ig_sub"/>
</dbReference>
<dbReference type="InterPro" id="IPR007110">
    <property type="entry name" value="Ig-like_dom"/>
</dbReference>
<feature type="domain" description="ZU5" evidence="17">
    <location>
        <begin position="713"/>
        <end position="862"/>
    </location>
</feature>
<keyword evidence="4 13" id="KW-0812">Transmembrane</keyword>
<dbReference type="InterPro" id="IPR013783">
    <property type="entry name" value="Ig-like_fold"/>
</dbReference>
<dbReference type="CDD" id="cd08781">
    <property type="entry name" value="Death_UNC5-like"/>
    <property type="match status" value="1"/>
</dbReference>
<dbReference type="InterPro" id="IPR003598">
    <property type="entry name" value="Ig_sub2"/>
</dbReference>
<evidence type="ECO:0000256" key="3">
    <source>
        <dbReference type="ARBA" id="ARBA00022473"/>
    </source>
</evidence>
<feature type="domain" description="Ig-like" evidence="16">
    <location>
        <begin position="264"/>
        <end position="353"/>
    </location>
</feature>
<evidence type="ECO:0000313" key="18">
    <source>
        <dbReference type="EnsemblMetazoa" id="SCAU006588-PA"/>
    </source>
</evidence>
<dbReference type="GO" id="GO:0005886">
    <property type="term" value="C:plasma membrane"/>
    <property type="evidence" value="ECO:0007669"/>
    <property type="project" value="UniProtKB-SubCell"/>
</dbReference>
<dbReference type="InterPro" id="IPR011029">
    <property type="entry name" value="DEATH-like_dom_sf"/>
</dbReference>
<dbReference type="GO" id="GO:0005042">
    <property type="term" value="F:netrin receptor activity"/>
    <property type="evidence" value="ECO:0007669"/>
    <property type="project" value="UniProtKB-UniRule"/>
</dbReference>
<dbReference type="InterPro" id="IPR000906">
    <property type="entry name" value="ZU5_dom"/>
</dbReference>
<feature type="compositionally biased region" description="Low complexity" evidence="14">
    <location>
        <begin position="1014"/>
        <end position="1030"/>
    </location>
</feature>
<keyword evidence="7 13" id="KW-1133">Transmembrane helix</keyword>
<dbReference type="InterPro" id="IPR033772">
    <property type="entry name" value="UPA"/>
</dbReference>
<keyword evidence="8 13" id="KW-0472">Membrane</keyword>
<feature type="domain" description="Death" evidence="15">
    <location>
        <begin position="1088"/>
        <end position="1156"/>
    </location>
</feature>
<evidence type="ECO:0000256" key="6">
    <source>
        <dbReference type="ARBA" id="ARBA00022737"/>
    </source>
</evidence>
<dbReference type="Gene3D" id="2.60.40.10">
    <property type="entry name" value="Immunoglobulins"/>
    <property type="match status" value="2"/>
</dbReference>
<evidence type="ECO:0000259" key="17">
    <source>
        <dbReference type="PROSITE" id="PS51145"/>
    </source>
</evidence>
<evidence type="ECO:0000256" key="4">
    <source>
        <dbReference type="ARBA" id="ARBA00022692"/>
    </source>
</evidence>
<dbReference type="Proteomes" id="UP000095300">
    <property type="component" value="Unassembled WGS sequence"/>
</dbReference>
<evidence type="ECO:0000256" key="8">
    <source>
        <dbReference type="ARBA" id="ARBA00023136"/>
    </source>
</evidence>
<dbReference type="SUPFAM" id="SSF48726">
    <property type="entry name" value="Immunoglobulin"/>
    <property type="match status" value="1"/>
</dbReference>
<keyword evidence="3 13" id="KW-0217">Developmental protein</keyword>
<dbReference type="FunFam" id="2.60.40.10:FF:000037">
    <property type="entry name" value="Unc-5 netrin receptor C"/>
    <property type="match status" value="1"/>
</dbReference>
<evidence type="ECO:0000256" key="13">
    <source>
        <dbReference type="RuleBase" id="RU367033"/>
    </source>
</evidence>
<dbReference type="InterPro" id="IPR037936">
    <property type="entry name" value="UNC5A-D"/>
</dbReference>
<dbReference type="VEuPathDB" id="VectorBase:SCAU006588"/>
<dbReference type="AlphaFoldDB" id="A0A1I8PBJ8"/>
<name>A0A1I8PBJ8_STOCA</name>
<comment type="function">
    <text evidence="13">Receptor for netrin required for axon guidance. Mediates axon repulsion of neuronal growth cones in the developing nervous system upon ligand binding.</text>
</comment>
<dbReference type="Pfam" id="PF25609">
    <property type="entry name" value="Unc5_NetrinR_N"/>
    <property type="match status" value="1"/>
</dbReference>
<dbReference type="GO" id="GO:0008045">
    <property type="term" value="P:motor neuron axon guidance"/>
    <property type="evidence" value="ECO:0007669"/>
    <property type="project" value="TreeGrafter"/>
</dbReference>
<dbReference type="InterPro" id="IPR057755">
    <property type="entry name" value="UNC5A-D-like_N"/>
</dbReference>
<dbReference type="Pfam" id="PF00090">
    <property type="entry name" value="TSP_1"/>
    <property type="match status" value="1"/>
</dbReference>
<dbReference type="SUPFAM" id="SSF47986">
    <property type="entry name" value="DEATH domain"/>
    <property type="match status" value="1"/>
</dbReference>
<keyword evidence="11" id="KW-0325">Glycoprotein</keyword>
<evidence type="ECO:0000259" key="16">
    <source>
        <dbReference type="PROSITE" id="PS50835"/>
    </source>
</evidence>
<feature type="region of interest" description="Disordered" evidence="14">
    <location>
        <begin position="460"/>
        <end position="488"/>
    </location>
</feature>
<evidence type="ECO:0000256" key="9">
    <source>
        <dbReference type="ARBA" id="ARBA00023157"/>
    </source>
</evidence>
<dbReference type="InterPro" id="IPR036179">
    <property type="entry name" value="Ig-like_dom_sf"/>
</dbReference>
<proteinExistence type="inferred from homology"/>
<keyword evidence="19" id="KW-1185">Reference proteome</keyword>
<feature type="region of interest" description="Disordered" evidence="14">
    <location>
        <begin position="1009"/>
        <end position="1052"/>
    </location>
</feature>
<evidence type="ECO:0000256" key="5">
    <source>
        <dbReference type="ARBA" id="ARBA00022729"/>
    </source>
</evidence>
<feature type="transmembrane region" description="Helical" evidence="13">
    <location>
        <begin position="12"/>
        <end position="30"/>
    </location>
</feature>
<evidence type="ECO:0000256" key="1">
    <source>
        <dbReference type="ARBA" id="ARBA00004479"/>
    </source>
</evidence>
<evidence type="ECO:0000256" key="14">
    <source>
        <dbReference type="SAM" id="MobiDB-lite"/>
    </source>
</evidence>
<dbReference type="Gene3D" id="2.20.100.10">
    <property type="entry name" value="Thrombospondin type-1 (TSP1) repeat"/>
    <property type="match status" value="2"/>
</dbReference>
<dbReference type="Gene3D" id="1.10.533.10">
    <property type="entry name" value="Death Domain, Fas"/>
    <property type="match status" value="1"/>
</dbReference>
<evidence type="ECO:0000256" key="12">
    <source>
        <dbReference type="ARBA" id="ARBA00023319"/>
    </source>
</evidence>
<dbReference type="SMART" id="SM00005">
    <property type="entry name" value="DEATH"/>
    <property type="match status" value="1"/>
</dbReference>
<dbReference type="PROSITE" id="PS50017">
    <property type="entry name" value="DEATH_DOMAIN"/>
    <property type="match status" value="1"/>
</dbReference>
<dbReference type="InterPro" id="IPR000884">
    <property type="entry name" value="TSP1_rpt"/>
</dbReference>
<protein>
    <recommendedName>
        <fullName evidence="13">Netrin receptor UNC5</fullName>
    </recommendedName>
</protein>
<feature type="region of interest" description="Disordered" evidence="14">
    <location>
        <begin position="103"/>
        <end position="132"/>
    </location>
</feature>
<evidence type="ECO:0000259" key="15">
    <source>
        <dbReference type="PROSITE" id="PS50017"/>
    </source>
</evidence>
<dbReference type="STRING" id="35570.A0A1I8PBJ8"/>
<comment type="similarity">
    <text evidence="2 13">Belongs to the unc-5 family.</text>
</comment>
<keyword evidence="6" id="KW-0677">Repeat</keyword>
<dbReference type="Pfam" id="PF07679">
    <property type="entry name" value="I-set"/>
    <property type="match status" value="1"/>
</dbReference>
<feature type="compositionally biased region" description="Acidic residues" evidence="14">
    <location>
        <begin position="468"/>
        <end position="487"/>
    </location>
</feature>
<dbReference type="SMART" id="SM00408">
    <property type="entry name" value="IGc2"/>
    <property type="match status" value="1"/>
</dbReference>
<dbReference type="PANTHER" id="PTHR12582:SF47">
    <property type="entry name" value="NETRIN RECEPTOR UNC-5"/>
    <property type="match status" value="1"/>
</dbReference>
<evidence type="ECO:0000256" key="7">
    <source>
        <dbReference type="ARBA" id="ARBA00022989"/>
    </source>
</evidence>
<keyword evidence="5" id="KW-0732">Signal</keyword>
<keyword evidence="9" id="KW-1015">Disulfide bond</keyword>
<dbReference type="FunFam" id="2.20.100.10:FF:000021">
    <property type="entry name" value="semaphorin-5B isoform X1"/>
    <property type="match status" value="1"/>
</dbReference>
<dbReference type="SUPFAM" id="SSF82895">
    <property type="entry name" value="TSP-1 type 1 repeat"/>
    <property type="match status" value="2"/>
</dbReference>
<gene>
    <name evidence="18" type="primary">106091379</name>
</gene>
<dbReference type="EnsemblMetazoa" id="SCAU006588-RA">
    <property type="protein sequence ID" value="SCAU006588-PA"/>
    <property type="gene ID" value="SCAU006588"/>
</dbReference>
<evidence type="ECO:0000313" key="19">
    <source>
        <dbReference type="Proteomes" id="UP000095300"/>
    </source>
</evidence>
<evidence type="ECO:0000256" key="2">
    <source>
        <dbReference type="ARBA" id="ARBA00009844"/>
    </source>
</evidence>
<dbReference type="Pfam" id="PF17217">
    <property type="entry name" value="UPA"/>
    <property type="match status" value="1"/>
</dbReference>
<dbReference type="SMART" id="SM00409">
    <property type="entry name" value="IG"/>
    <property type="match status" value="2"/>
</dbReference>
<accession>A0A1I8PBJ8</accession>
<feature type="compositionally biased region" description="Low complexity" evidence="14">
    <location>
        <begin position="113"/>
        <end position="129"/>
    </location>
</feature>
<dbReference type="PROSITE" id="PS51257">
    <property type="entry name" value="PROKAR_LIPOPROTEIN"/>
    <property type="match status" value="1"/>
</dbReference>
<keyword evidence="10 13" id="KW-0675">Receptor</keyword>
<evidence type="ECO:0000256" key="10">
    <source>
        <dbReference type="ARBA" id="ARBA00023170"/>
    </source>
</evidence>
<dbReference type="Pfam" id="PF00791">
    <property type="entry name" value="ZU5"/>
    <property type="match status" value="1"/>
</dbReference>
<evidence type="ECO:0000256" key="11">
    <source>
        <dbReference type="ARBA" id="ARBA00023180"/>
    </source>
</evidence>